<accession>A0A1H1JUX6</accession>
<dbReference type="InterPro" id="IPR032710">
    <property type="entry name" value="NTF2-like_dom_sf"/>
</dbReference>
<dbReference type="STRING" id="157910.SAMN05445850_5683"/>
<evidence type="ECO:0000313" key="2">
    <source>
        <dbReference type="EMBL" id="SDR53415.1"/>
    </source>
</evidence>
<dbReference type="RefSeq" id="WP_090808832.1">
    <property type="nucleotide sequence ID" value="NZ_FNKX01000002.1"/>
</dbReference>
<dbReference type="CDD" id="cd00531">
    <property type="entry name" value="NTF2_like"/>
    <property type="match status" value="1"/>
</dbReference>
<dbReference type="Proteomes" id="UP000199365">
    <property type="component" value="Unassembled WGS sequence"/>
</dbReference>
<proteinExistence type="predicted"/>
<dbReference type="AlphaFoldDB" id="A0A1H1JUX6"/>
<dbReference type="InterPro" id="IPR037401">
    <property type="entry name" value="SnoaL-like"/>
</dbReference>
<reference evidence="3" key="1">
    <citation type="submission" date="2016-10" db="EMBL/GenBank/DDBJ databases">
        <authorList>
            <person name="Varghese N."/>
            <person name="Submissions S."/>
        </authorList>
    </citation>
    <scope>NUCLEOTIDE SEQUENCE [LARGE SCALE GENOMIC DNA]</scope>
    <source>
        <strain evidence="3">DUS833</strain>
    </source>
</reference>
<feature type="domain" description="SnoaL-like" evidence="1">
    <location>
        <begin position="12"/>
        <end position="132"/>
    </location>
</feature>
<dbReference type="SUPFAM" id="SSF54427">
    <property type="entry name" value="NTF2-like"/>
    <property type="match status" value="1"/>
</dbReference>
<dbReference type="Gene3D" id="3.10.450.50">
    <property type="match status" value="1"/>
</dbReference>
<evidence type="ECO:0000259" key="1">
    <source>
        <dbReference type="Pfam" id="PF13577"/>
    </source>
</evidence>
<protein>
    <submittedName>
        <fullName evidence="2">SnoaL-like domain-containing protein</fullName>
    </submittedName>
</protein>
<gene>
    <name evidence="2" type="ORF">SAMN05445850_5683</name>
</gene>
<sequence>MTTDSALLARIERIEAQLAIQQLPVRYALAVDSRDLDSLVQLFAEDVDCGRWGVGRAALKTFYGSEHILRGFYRSIHQICGHVVDFIDADHATGSVYCRAEHEDNGAWVVMAICYFDHYVRRDGQWCFERRDEQHWYSTDWLARPGAPRLQNWPGKYEGDRYQPRLPQGFPTWAAFWSNSEQHAIDALTKAP</sequence>
<dbReference type="Pfam" id="PF13577">
    <property type="entry name" value="SnoaL_4"/>
    <property type="match status" value="1"/>
</dbReference>
<name>A0A1H1JUX6_9BURK</name>
<evidence type="ECO:0000313" key="3">
    <source>
        <dbReference type="Proteomes" id="UP000199365"/>
    </source>
</evidence>
<organism evidence="2 3">
    <name type="scientific">Paraburkholderia tuberum</name>
    <dbReference type="NCBI Taxonomy" id="157910"/>
    <lineage>
        <taxon>Bacteria</taxon>
        <taxon>Pseudomonadati</taxon>
        <taxon>Pseudomonadota</taxon>
        <taxon>Betaproteobacteria</taxon>
        <taxon>Burkholderiales</taxon>
        <taxon>Burkholderiaceae</taxon>
        <taxon>Paraburkholderia</taxon>
    </lineage>
</organism>
<keyword evidence="3" id="KW-1185">Reference proteome</keyword>
<dbReference type="EMBL" id="FNKX01000002">
    <property type="protein sequence ID" value="SDR53415.1"/>
    <property type="molecule type" value="Genomic_DNA"/>
</dbReference>